<feature type="chain" id="PRO_5014936001" description="M23ase beta-sheet core domain-containing protein" evidence="2">
    <location>
        <begin position="25"/>
        <end position="629"/>
    </location>
</feature>
<gene>
    <name evidence="4" type="ORF">CWD77_01135</name>
</gene>
<evidence type="ECO:0000259" key="3">
    <source>
        <dbReference type="Pfam" id="PF01551"/>
    </source>
</evidence>
<dbReference type="Gene3D" id="2.70.70.10">
    <property type="entry name" value="Glucose Permease (Domain IIA)"/>
    <property type="match status" value="1"/>
</dbReference>
<dbReference type="SUPFAM" id="SSF51261">
    <property type="entry name" value="Duplicated hybrid motif"/>
    <property type="match status" value="1"/>
</dbReference>
<evidence type="ECO:0000313" key="4">
    <source>
        <dbReference type="EMBL" id="PKD44106.1"/>
    </source>
</evidence>
<dbReference type="CDD" id="cd12797">
    <property type="entry name" value="M23_peptidase"/>
    <property type="match status" value="1"/>
</dbReference>
<dbReference type="RefSeq" id="WP_101071396.1">
    <property type="nucleotide sequence ID" value="NZ_PISP01000001.1"/>
</dbReference>
<name>A0A2N0VIT5_9BACT</name>
<dbReference type="OrthoDB" id="9810477at2"/>
<reference evidence="4 5" key="1">
    <citation type="submission" date="2017-11" db="EMBL/GenBank/DDBJ databases">
        <title>Rhodohalobacter 15182 sp. nov., isolated from a salt lake.</title>
        <authorList>
            <person name="Han S."/>
        </authorList>
    </citation>
    <scope>NUCLEOTIDE SEQUENCE [LARGE SCALE GENOMIC DNA]</scope>
    <source>
        <strain evidence="4 5">15182</strain>
    </source>
</reference>
<accession>A0A2N0VIT5</accession>
<dbReference type="Proteomes" id="UP000233398">
    <property type="component" value="Unassembled WGS sequence"/>
</dbReference>
<dbReference type="InterPro" id="IPR050570">
    <property type="entry name" value="Cell_wall_metabolism_enzyme"/>
</dbReference>
<dbReference type="InterPro" id="IPR011055">
    <property type="entry name" value="Dup_hybrid_motif"/>
</dbReference>
<dbReference type="PANTHER" id="PTHR21666:SF289">
    <property type="entry name" value="L-ALA--D-GLU ENDOPEPTIDASE"/>
    <property type="match status" value="1"/>
</dbReference>
<dbReference type="InterPro" id="IPR016047">
    <property type="entry name" value="M23ase_b-sheet_dom"/>
</dbReference>
<feature type="domain" description="M23ase beta-sheet core" evidence="3">
    <location>
        <begin position="60"/>
        <end position="117"/>
    </location>
</feature>
<evidence type="ECO:0000256" key="2">
    <source>
        <dbReference type="SAM" id="SignalP"/>
    </source>
</evidence>
<sequence>MSHKLQVLLILLIGLISFSSSLVAQENRTSFLSDTVEYAWPTDATRYLSSTFGETRSAHLHSGIDIRTWGQEGYKVFAARDGEVYRIGIGPKGYGHVIYLKHNDGSFTVYAHLNRFEPNLQEFADSIRLQNYQYELDFRFHEQSMEYKKGDIIGYSGSTGVGPPHLHFEIRDPDLNPINPLLTNLKNHVEDNLPPVFSQIAIEFLSKENYRFLDFEIFSAQKTEDGFDFGDITVSGPVGLSVNVHDKANRAPNSYAVHSLMMIHESDTLFHSVKNGFEFSQSGDMFLDRSFPILAQTRRGFQRLFKVSGNRLPIYKKMINQGVLHLDKGSYPIQIIAEDIYGNRSTANLNLRVENSGRQHDIQYVATYPSPKNNPNYNPFSWVEPTVPYDESLIASSGPELYSQNSSNAVFFTTRRYAETTLSPGKMDVLHTADQKLWLQFPNESLYDTLSVRMEVLYSTNQIDIELSPTKLPLNRSAKFNFILPEEFKSKENLALFSVDPYRNRERFISAEVSEGMIRANLNELTNLRVREDRISPWVGRPEIVRNLAGNFIVRIPVKDEDSGVDYTNSKITVNGKMGIIEFDPENNFLMYYHPDFSPSETNTVKYNILDGVGNSTTRELEILFRSGS</sequence>
<dbReference type="EMBL" id="PISP01000001">
    <property type="protein sequence ID" value="PKD44106.1"/>
    <property type="molecule type" value="Genomic_DNA"/>
</dbReference>
<organism evidence="4 5">
    <name type="scientific">Rhodohalobacter barkolensis</name>
    <dbReference type="NCBI Taxonomy" id="2053187"/>
    <lineage>
        <taxon>Bacteria</taxon>
        <taxon>Pseudomonadati</taxon>
        <taxon>Balneolota</taxon>
        <taxon>Balneolia</taxon>
        <taxon>Balneolales</taxon>
        <taxon>Balneolaceae</taxon>
        <taxon>Rhodohalobacter</taxon>
    </lineage>
</organism>
<dbReference type="AlphaFoldDB" id="A0A2N0VIT5"/>
<dbReference type="Pfam" id="PF01551">
    <property type="entry name" value="Peptidase_M23"/>
    <property type="match status" value="1"/>
</dbReference>
<dbReference type="PANTHER" id="PTHR21666">
    <property type="entry name" value="PEPTIDASE-RELATED"/>
    <property type="match status" value="1"/>
</dbReference>
<keyword evidence="1 2" id="KW-0732">Signal</keyword>
<keyword evidence="5" id="KW-1185">Reference proteome</keyword>
<protein>
    <recommendedName>
        <fullName evidence="3">M23ase beta-sheet core domain-containing protein</fullName>
    </recommendedName>
</protein>
<evidence type="ECO:0000313" key="5">
    <source>
        <dbReference type="Proteomes" id="UP000233398"/>
    </source>
</evidence>
<evidence type="ECO:0000256" key="1">
    <source>
        <dbReference type="ARBA" id="ARBA00022729"/>
    </source>
</evidence>
<proteinExistence type="predicted"/>
<dbReference type="GO" id="GO:0004222">
    <property type="term" value="F:metalloendopeptidase activity"/>
    <property type="evidence" value="ECO:0007669"/>
    <property type="project" value="TreeGrafter"/>
</dbReference>
<feature type="signal peptide" evidence="2">
    <location>
        <begin position="1"/>
        <end position="24"/>
    </location>
</feature>
<comment type="caution">
    <text evidence="4">The sequence shown here is derived from an EMBL/GenBank/DDBJ whole genome shotgun (WGS) entry which is preliminary data.</text>
</comment>